<feature type="compositionally biased region" description="Polar residues" evidence="1">
    <location>
        <begin position="136"/>
        <end position="153"/>
    </location>
</feature>
<name>A0A448X7M9_9PLAT</name>
<protein>
    <submittedName>
        <fullName evidence="2">Uncharacterized protein</fullName>
    </submittedName>
</protein>
<reference evidence="2" key="1">
    <citation type="submission" date="2018-11" db="EMBL/GenBank/DDBJ databases">
        <authorList>
            <consortium name="Pathogen Informatics"/>
        </authorList>
    </citation>
    <scope>NUCLEOTIDE SEQUENCE</scope>
</reference>
<proteinExistence type="predicted"/>
<gene>
    <name evidence="2" type="ORF">PXEA_LOCUS23548</name>
</gene>
<dbReference type="Proteomes" id="UP000784294">
    <property type="component" value="Unassembled WGS sequence"/>
</dbReference>
<comment type="caution">
    <text evidence="2">The sequence shown here is derived from an EMBL/GenBank/DDBJ whole genome shotgun (WGS) entry which is preliminary data.</text>
</comment>
<sequence length="153" mass="17541">MLIHVYFIMPWTLFRPILRRYRQRRSRKRRRSAGSRPRSHQSGSQFAALTTGHRDPKNPDKASKASIQISHDAENADRSSLNSEDEQTETDEDDKNTNIDLSIFTVDYIRKLDWDAVARRNNNSESCTLEADMTTPDKQGNSSMADGNILVTQ</sequence>
<evidence type="ECO:0000313" key="3">
    <source>
        <dbReference type="Proteomes" id="UP000784294"/>
    </source>
</evidence>
<feature type="compositionally biased region" description="Basic residues" evidence="1">
    <location>
        <begin position="24"/>
        <end position="39"/>
    </location>
</feature>
<feature type="region of interest" description="Disordered" evidence="1">
    <location>
        <begin position="127"/>
        <end position="153"/>
    </location>
</feature>
<evidence type="ECO:0000256" key="1">
    <source>
        <dbReference type="SAM" id="MobiDB-lite"/>
    </source>
</evidence>
<feature type="region of interest" description="Disordered" evidence="1">
    <location>
        <begin position="24"/>
        <end position="97"/>
    </location>
</feature>
<dbReference type="AlphaFoldDB" id="A0A448X7M9"/>
<feature type="compositionally biased region" description="Acidic residues" evidence="1">
    <location>
        <begin position="83"/>
        <end position="94"/>
    </location>
</feature>
<feature type="compositionally biased region" description="Basic and acidic residues" evidence="1">
    <location>
        <begin position="52"/>
        <end position="63"/>
    </location>
</feature>
<evidence type="ECO:0000313" key="2">
    <source>
        <dbReference type="EMBL" id="VEL30108.1"/>
    </source>
</evidence>
<dbReference type="EMBL" id="CAAALY010109469">
    <property type="protein sequence ID" value="VEL30108.1"/>
    <property type="molecule type" value="Genomic_DNA"/>
</dbReference>
<keyword evidence="3" id="KW-1185">Reference proteome</keyword>
<accession>A0A448X7M9</accession>
<organism evidence="2 3">
    <name type="scientific">Protopolystoma xenopodis</name>
    <dbReference type="NCBI Taxonomy" id="117903"/>
    <lineage>
        <taxon>Eukaryota</taxon>
        <taxon>Metazoa</taxon>
        <taxon>Spiralia</taxon>
        <taxon>Lophotrochozoa</taxon>
        <taxon>Platyhelminthes</taxon>
        <taxon>Monogenea</taxon>
        <taxon>Polyopisthocotylea</taxon>
        <taxon>Polystomatidea</taxon>
        <taxon>Polystomatidae</taxon>
        <taxon>Protopolystoma</taxon>
    </lineage>
</organism>